<dbReference type="EMBL" id="CP040428">
    <property type="protein sequence ID" value="QCT19445.1"/>
    <property type="molecule type" value="Genomic_DNA"/>
</dbReference>
<evidence type="ECO:0000313" key="3">
    <source>
        <dbReference type="Proteomes" id="UP000302163"/>
    </source>
</evidence>
<sequence length="209" mass="23696">MQRLAIVMMCLLLQACSNTSPVSSLWNRFFGTDGVQLSDDEIQNMPYASQYVRLNDGPQIFVVLAFSENGQHKWVTQDHATLVTQHDRLVKTVGLGDNLVEVTNLQQDPLAKVNQIVDGASWTRQASWTEHQQVRNATLRSTFHWDGKDSLEVGSDVTPVRILDEKVTTDAGSWHNRYWVDEEGYIRKTKQYLGPGYYPITTILLKAAK</sequence>
<evidence type="ECO:0000313" key="2">
    <source>
        <dbReference type="EMBL" id="QCT19445.1"/>
    </source>
</evidence>
<keyword evidence="1" id="KW-0732">Signal</keyword>
<feature type="chain" id="PRO_5020530333" evidence="1">
    <location>
        <begin position="20"/>
        <end position="209"/>
    </location>
</feature>
<dbReference type="SUPFAM" id="SSF159270">
    <property type="entry name" value="YmcC-like"/>
    <property type="match status" value="1"/>
</dbReference>
<dbReference type="InterPro" id="IPR023373">
    <property type="entry name" value="YmcC_sf"/>
</dbReference>
<name>A0A4P8YFL8_9ENTR</name>
<dbReference type="PROSITE" id="PS51257">
    <property type="entry name" value="PROKAR_LIPOPROTEIN"/>
    <property type="match status" value="1"/>
</dbReference>
<dbReference type="Gene3D" id="2.40.360.10">
    <property type="entry name" value="YmcC-like"/>
    <property type="match status" value="1"/>
</dbReference>
<dbReference type="Pfam" id="PF11102">
    <property type="entry name" value="YjbF"/>
    <property type="match status" value="1"/>
</dbReference>
<dbReference type="OrthoDB" id="5591889at2"/>
<dbReference type="InterPro" id="IPR021308">
    <property type="entry name" value="GfcB"/>
</dbReference>
<organism evidence="2 3">
    <name type="scientific">Jejubacter calystegiae</name>
    <dbReference type="NCBI Taxonomy" id="2579935"/>
    <lineage>
        <taxon>Bacteria</taxon>
        <taxon>Pseudomonadati</taxon>
        <taxon>Pseudomonadota</taxon>
        <taxon>Gammaproteobacteria</taxon>
        <taxon>Enterobacterales</taxon>
        <taxon>Enterobacteriaceae</taxon>
        <taxon>Jejubacter</taxon>
    </lineage>
</organism>
<reference evidence="2 3" key="1">
    <citation type="submission" date="2019-05" db="EMBL/GenBank/DDBJ databases">
        <title>Complete genome sequence of Izhakiella calystegiae KSNA2, an endophyte isolated from beach morning glory (Calystegia soldanella).</title>
        <authorList>
            <person name="Jiang L."/>
            <person name="Jeong J.C."/>
            <person name="Kim C.Y."/>
            <person name="Kim D.H."/>
            <person name="Kim S.W."/>
            <person name="Lee j."/>
        </authorList>
    </citation>
    <scope>NUCLEOTIDE SEQUENCE [LARGE SCALE GENOMIC DNA]</scope>
    <source>
        <strain evidence="2 3">KSNA2</strain>
    </source>
</reference>
<dbReference type="Proteomes" id="UP000302163">
    <property type="component" value="Chromosome"/>
</dbReference>
<feature type="signal peptide" evidence="1">
    <location>
        <begin position="1"/>
        <end position="19"/>
    </location>
</feature>
<accession>A0A4P8YFL8</accession>
<dbReference type="KEGG" id="izh:FEM41_07185"/>
<dbReference type="AlphaFoldDB" id="A0A4P8YFL8"/>
<protein>
    <submittedName>
        <fullName evidence="2">YjbF family lipoprotein</fullName>
    </submittedName>
</protein>
<evidence type="ECO:0000256" key="1">
    <source>
        <dbReference type="SAM" id="SignalP"/>
    </source>
</evidence>
<keyword evidence="3" id="KW-1185">Reference proteome</keyword>
<keyword evidence="2" id="KW-0449">Lipoprotein</keyword>
<proteinExistence type="predicted"/>
<gene>
    <name evidence="2" type="ORF">FEM41_07185</name>
</gene>